<reference evidence="1" key="1">
    <citation type="submission" date="2019-08" db="EMBL/GenBank/DDBJ databases">
        <title>The complete genome of Acinetobacter defluvii strain WCHAD010030.</title>
        <authorList>
            <person name="Hu Y."/>
            <person name="Qin J."/>
            <person name="Feng Y."/>
            <person name="Zong Z."/>
        </authorList>
    </citation>
    <scope>NUCLEOTIDE SEQUENCE</scope>
    <source>
        <strain evidence="1">WCHA30</strain>
    </source>
</reference>
<protein>
    <submittedName>
        <fullName evidence="1">Uncharacterized protein</fullName>
    </submittedName>
</protein>
<dbReference type="EMBL" id="CP029397">
    <property type="protein sequence ID" value="AWL29613.1"/>
    <property type="molecule type" value="Genomic_DNA"/>
</dbReference>
<gene>
    <name evidence="1" type="ORF">DJ533_14040</name>
</gene>
<sequence length="61" mass="7219">MKKLKRLNLRPQDPTFIWLSSFIFTAEKEKWTKAEIQEVVKAVKNLDRDGAFEKLVNLIEI</sequence>
<dbReference type="AlphaFoldDB" id="A0A2S2FF62"/>
<keyword evidence="2" id="KW-1185">Reference proteome</keyword>
<accession>A0A2S2FF62</accession>
<dbReference type="Proteomes" id="UP000245977">
    <property type="component" value="Chromosome"/>
</dbReference>
<organism evidence="1 2">
    <name type="scientific">Acinetobacter defluvii</name>
    <dbReference type="NCBI Taxonomy" id="1871111"/>
    <lineage>
        <taxon>Bacteria</taxon>
        <taxon>Pseudomonadati</taxon>
        <taxon>Pseudomonadota</taxon>
        <taxon>Gammaproteobacteria</taxon>
        <taxon>Moraxellales</taxon>
        <taxon>Moraxellaceae</taxon>
        <taxon>Acinetobacter</taxon>
    </lineage>
</organism>
<dbReference type="KEGG" id="adv:DJ533_14040"/>
<dbReference type="STRING" id="1871111.GCA_001704615_02453"/>
<dbReference type="OrthoDB" id="6710181at2"/>
<name>A0A2S2FF62_9GAMM</name>
<evidence type="ECO:0000313" key="2">
    <source>
        <dbReference type="Proteomes" id="UP000245977"/>
    </source>
</evidence>
<dbReference type="RefSeq" id="WP_065995512.1">
    <property type="nucleotide sequence ID" value="NZ_CP029397.2"/>
</dbReference>
<evidence type="ECO:0000313" key="1">
    <source>
        <dbReference type="EMBL" id="AWL29613.1"/>
    </source>
</evidence>
<proteinExistence type="predicted"/>